<name>A0ABY6NYC8_9NOCA</name>
<dbReference type="PIRSF" id="PIRSF012608">
    <property type="entry name" value="UCP012608"/>
    <property type="match status" value="1"/>
</dbReference>
<dbReference type="Pfam" id="PF10094">
    <property type="entry name" value="DUF2332"/>
    <property type="match status" value="1"/>
</dbReference>
<evidence type="ECO:0000313" key="1">
    <source>
        <dbReference type="EMBL" id="UZJ23948.1"/>
    </source>
</evidence>
<accession>A0ABY6NYC8</accession>
<dbReference type="EMBL" id="CP110615">
    <property type="protein sequence ID" value="UZJ23948.1"/>
    <property type="molecule type" value="Genomic_DNA"/>
</dbReference>
<protein>
    <submittedName>
        <fullName evidence="1">DUF2332 domain-containing protein</fullName>
    </submittedName>
</protein>
<evidence type="ECO:0000313" key="2">
    <source>
        <dbReference type="Proteomes" id="UP001164965"/>
    </source>
</evidence>
<sequence>MSTAHLAGLLREQASGCLPVSPLTHALLTGAAADLDSGGVCAGLLADELGATAGSVPGLRLAAALHRLVLERAAPRLALHYPSVGGSARPERLWADAAQVLVEHAEQVRTRLAATAVQTNEVGRSAPLWGGLQVAGQRAGVPGVRLLEVGASGGLNLRPDRIGYLVDGEVLGDPGSALRLDTGWTGRPPADLDVPLRVVHRAGCDVHPVDVSTADGRLHLGSFVWPDDTARWERLRAALTLAAAEPVAVQPLSGPDFLLRELARPHPGELTVVWHSVVWQYVSPADRRRGRDVLARAAAAATAEAPLALLVLEPVRTGGGFRFELRLQVWPAAPEVAVLGHGSGHGTPFTWA</sequence>
<organism evidence="1 2">
    <name type="scientific">Rhodococcus antarcticus</name>
    <dbReference type="NCBI Taxonomy" id="2987751"/>
    <lineage>
        <taxon>Bacteria</taxon>
        <taxon>Bacillati</taxon>
        <taxon>Actinomycetota</taxon>
        <taxon>Actinomycetes</taxon>
        <taxon>Mycobacteriales</taxon>
        <taxon>Nocardiaceae</taxon>
        <taxon>Rhodococcus</taxon>
    </lineage>
</organism>
<dbReference type="Proteomes" id="UP001164965">
    <property type="component" value="Chromosome"/>
</dbReference>
<dbReference type="InterPro" id="IPR011200">
    <property type="entry name" value="UCP012608"/>
</dbReference>
<reference evidence="1" key="1">
    <citation type="submission" date="2022-10" db="EMBL/GenBank/DDBJ databases">
        <title>Rhodococcus sp.75.</title>
        <authorList>
            <person name="Sun M."/>
        </authorList>
    </citation>
    <scope>NUCLEOTIDE SEQUENCE</scope>
    <source>
        <strain evidence="1">75</strain>
    </source>
</reference>
<gene>
    <name evidence="1" type="ORF">RHODO2019_12230</name>
</gene>
<keyword evidence="2" id="KW-1185">Reference proteome</keyword>
<proteinExistence type="predicted"/>
<dbReference type="RefSeq" id="WP_265382056.1">
    <property type="nucleotide sequence ID" value="NZ_CP110615.1"/>
</dbReference>